<sequence length="172" mass="18709">MDLRVIFAQILYILSRRLVGVGKLFLPVQQVICSASCNKERSLLFSSSALDFSGSNDSSKRQRISRRSSCASGIDWKLGYQIKKQESSGFTLSSLPGCMTAGAPDHGGGGKGGEASGWKLAKKTAPKPKYDQHSLLGYVASDSKKLRQRSSRRGSRSPLLSKFRREDGTPGH</sequence>
<keyword evidence="3" id="KW-1185">Reference proteome</keyword>
<protein>
    <submittedName>
        <fullName evidence="2">Uncharacterized protein</fullName>
    </submittedName>
</protein>
<feature type="region of interest" description="Disordered" evidence="1">
    <location>
        <begin position="101"/>
        <end position="172"/>
    </location>
</feature>
<dbReference type="KEGG" id="amus:LMH87_005521"/>
<evidence type="ECO:0000313" key="3">
    <source>
        <dbReference type="Proteomes" id="UP001144673"/>
    </source>
</evidence>
<dbReference type="RefSeq" id="XP_056058732.1">
    <property type="nucleotide sequence ID" value="XM_056203255.1"/>
</dbReference>
<organism evidence="2 3">
    <name type="scientific">Akanthomyces muscarius</name>
    <name type="common">Entomopathogenic fungus</name>
    <name type="synonym">Lecanicillium muscarium</name>
    <dbReference type="NCBI Taxonomy" id="2231603"/>
    <lineage>
        <taxon>Eukaryota</taxon>
        <taxon>Fungi</taxon>
        <taxon>Dikarya</taxon>
        <taxon>Ascomycota</taxon>
        <taxon>Pezizomycotina</taxon>
        <taxon>Sordariomycetes</taxon>
        <taxon>Hypocreomycetidae</taxon>
        <taxon>Hypocreales</taxon>
        <taxon>Cordycipitaceae</taxon>
        <taxon>Akanthomyces</taxon>
    </lineage>
</organism>
<dbReference type="GeneID" id="80892680"/>
<accession>A0A9W8QPC6</accession>
<name>A0A9W8QPC6_AKAMU</name>
<evidence type="ECO:0000256" key="1">
    <source>
        <dbReference type="SAM" id="MobiDB-lite"/>
    </source>
</evidence>
<dbReference type="EMBL" id="JAJHUN010000001">
    <property type="protein sequence ID" value="KAJ4163817.1"/>
    <property type="molecule type" value="Genomic_DNA"/>
</dbReference>
<gene>
    <name evidence="2" type="ORF">LMH87_005521</name>
</gene>
<comment type="caution">
    <text evidence="2">The sequence shown here is derived from an EMBL/GenBank/DDBJ whole genome shotgun (WGS) entry which is preliminary data.</text>
</comment>
<evidence type="ECO:0000313" key="2">
    <source>
        <dbReference type="EMBL" id="KAJ4163817.1"/>
    </source>
</evidence>
<dbReference type="AlphaFoldDB" id="A0A9W8QPC6"/>
<proteinExistence type="predicted"/>
<feature type="compositionally biased region" description="Basic and acidic residues" evidence="1">
    <location>
        <begin position="163"/>
        <end position="172"/>
    </location>
</feature>
<feature type="compositionally biased region" description="Gly residues" evidence="1">
    <location>
        <begin position="105"/>
        <end position="115"/>
    </location>
</feature>
<dbReference type="Proteomes" id="UP001144673">
    <property type="component" value="Chromosome 1"/>
</dbReference>
<feature type="compositionally biased region" description="Basic residues" evidence="1">
    <location>
        <begin position="146"/>
        <end position="155"/>
    </location>
</feature>
<reference evidence="2" key="1">
    <citation type="journal article" date="2023" name="Access Microbiol">
        <title>De-novo genome assembly for Akanthomyces muscarius, a biocontrol agent of insect agricultural pests.</title>
        <authorList>
            <person name="Erdos Z."/>
            <person name="Studholme D.J."/>
            <person name="Raymond B."/>
            <person name="Sharma M."/>
        </authorList>
    </citation>
    <scope>NUCLEOTIDE SEQUENCE</scope>
    <source>
        <strain evidence="2">Ve6</strain>
    </source>
</reference>